<dbReference type="AlphaFoldDB" id="A0A8H7JEU9"/>
<dbReference type="Pfam" id="PF00069">
    <property type="entry name" value="Pkinase"/>
    <property type="match status" value="2"/>
</dbReference>
<evidence type="ECO:0000256" key="1">
    <source>
        <dbReference type="ARBA" id="ARBA00012513"/>
    </source>
</evidence>
<dbReference type="InterPro" id="IPR051334">
    <property type="entry name" value="SRPK"/>
</dbReference>
<evidence type="ECO:0000313" key="11">
    <source>
        <dbReference type="EMBL" id="KAF9701433.1"/>
    </source>
</evidence>
<dbReference type="GO" id="GO:0050684">
    <property type="term" value="P:regulation of mRNA processing"/>
    <property type="evidence" value="ECO:0007669"/>
    <property type="project" value="TreeGrafter"/>
</dbReference>
<dbReference type="Gene3D" id="1.10.510.10">
    <property type="entry name" value="Transferase(Phosphotransferase) domain 1"/>
    <property type="match status" value="1"/>
</dbReference>
<accession>A0A8H7JEU9</accession>
<name>A0A8H7JEU9_9PLEO</name>
<evidence type="ECO:0000259" key="10">
    <source>
        <dbReference type="PROSITE" id="PS50011"/>
    </source>
</evidence>
<keyword evidence="3" id="KW-0808">Transferase</keyword>
<dbReference type="Proteomes" id="UP000651452">
    <property type="component" value="Unassembled WGS sequence"/>
</dbReference>
<dbReference type="EMBL" id="RZGK01000002">
    <property type="protein sequence ID" value="KAF9701433.1"/>
    <property type="molecule type" value="Genomic_DNA"/>
</dbReference>
<dbReference type="InterPro" id="IPR011009">
    <property type="entry name" value="Kinase-like_dom_sf"/>
</dbReference>
<dbReference type="Gene3D" id="3.30.200.20">
    <property type="entry name" value="Phosphorylase Kinase, domain 1"/>
    <property type="match status" value="1"/>
</dbReference>
<reference evidence="11" key="2">
    <citation type="submission" date="2020-09" db="EMBL/GenBank/DDBJ databases">
        <title>Reference genome assembly for Australian Ascochyta lentis isolate Al4.</title>
        <authorList>
            <person name="Lee R.C."/>
            <person name="Farfan-Caceres L.M."/>
            <person name="Debler J.W."/>
            <person name="Williams A.H."/>
            <person name="Henares B.M."/>
        </authorList>
    </citation>
    <scope>NUCLEOTIDE SEQUENCE</scope>
    <source>
        <strain evidence="11">Al4</strain>
    </source>
</reference>
<protein>
    <recommendedName>
        <fullName evidence="1">non-specific serine/threonine protein kinase</fullName>
        <ecNumber evidence="1">2.7.11.1</ecNumber>
    </recommendedName>
</protein>
<dbReference type="PANTHER" id="PTHR47634">
    <property type="entry name" value="PROTEIN KINASE DOMAIN-CONTAINING PROTEIN-RELATED"/>
    <property type="match status" value="1"/>
</dbReference>
<dbReference type="GO" id="GO:0000245">
    <property type="term" value="P:spliceosomal complex assembly"/>
    <property type="evidence" value="ECO:0007669"/>
    <property type="project" value="TreeGrafter"/>
</dbReference>
<dbReference type="SUPFAM" id="SSF56112">
    <property type="entry name" value="Protein kinase-like (PK-like)"/>
    <property type="match status" value="1"/>
</dbReference>
<organism evidence="11 12">
    <name type="scientific">Ascochyta lentis</name>
    <dbReference type="NCBI Taxonomy" id="205686"/>
    <lineage>
        <taxon>Eukaryota</taxon>
        <taxon>Fungi</taxon>
        <taxon>Dikarya</taxon>
        <taxon>Ascomycota</taxon>
        <taxon>Pezizomycotina</taxon>
        <taxon>Dothideomycetes</taxon>
        <taxon>Pleosporomycetidae</taxon>
        <taxon>Pleosporales</taxon>
        <taxon>Pleosporineae</taxon>
        <taxon>Didymellaceae</taxon>
        <taxon>Ascochyta</taxon>
    </lineage>
</organism>
<evidence type="ECO:0000256" key="9">
    <source>
        <dbReference type="SAM" id="MobiDB-lite"/>
    </source>
</evidence>
<gene>
    <name evidence="11" type="ORF">EKO04_000677</name>
</gene>
<evidence type="ECO:0000256" key="2">
    <source>
        <dbReference type="ARBA" id="ARBA00022527"/>
    </source>
</evidence>
<dbReference type="PROSITE" id="PS50011">
    <property type="entry name" value="PROTEIN_KINASE_DOM"/>
    <property type="match status" value="1"/>
</dbReference>
<feature type="region of interest" description="Disordered" evidence="9">
    <location>
        <begin position="351"/>
        <end position="370"/>
    </location>
</feature>
<keyword evidence="5" id="KW-0418">Kinase</keyword>
<evidence type="ECO:0000256" key="7">
    <source>
        <dbReference type="ARBA" id="ARBA00047899"/>
    </source>
</evidence>
<comment type="catalytic activity">
    <reaction evidence="7">
        <text>L-threonyl-[protein] + ATP = O-phospho-L-threonyl-[protein] + ADP + H(+)</text>
        <dbReference type="Rhea" id="RHEA:46608"/>
        <dbReference type="Rhea" id="RHEA-COMP:11060"/>
        <dbReference type="Rhea" id="RHEA-COMP:11605"/>
        <dbReference type="ChEBI" id="CHEBI:15378"/>
        <dbReference type="ChEBI" id="CHEBI:30013"/>
        <dbReference type="ChEBI" id="CHEBI:30616"/>
        <dbReference type="ChEBI" id="CHEBI:61977"/>
        <dbReference type="ChEBI" id="CHEBI:456216"/>
        <dbReference type="EC" id="2.7.11.1"/>
    </reaction>
</comment>
<sequence length="428" mass="48316">MTSPPATPPPDSQGEQRFEQIYELCEWPEDYRPGGFHPINLGDTFRDGKYKVIRKLGEGSFSTACRPKYVALKVTEAESSTACTELTILDHLSKVAHKDPNSRHTMQLLDSFRHKGPNGIHQCLVFEPMGGSAASLVEELPENNPKMYGIPQRYPKRMAKIILLHALRGLSFLHQNSIVHGDFQPGNLLFSINSIDEVEQQHLEQDEAHTAVPLLRLDGKTDRWAPTKLYVRQSLHHHAQLGLDLCVKISDFGAAFRTGSPPPKPVTPRALRAPELILKQDFDSGIDIWSFGCLMYEFLTGEVLFAVMMIGRTQQDRDDADDDHLIQMHNIIRPLSSLIMGAWPRASTWFDSEGKPVQQDGGDETEEENGSGIYVYDTLEQRFAKRKHPDIDDEEAAVICQLIREILVYDPAERPSAAELLKHPWFSE</sequence>
<keyword evidence="6" id="KW-0067">ATP-binding</keyword>
<comment type="caution">
    <text evidence="11">The sequence shown here is derived from an EMBL/GenBank/DDBJ whole genome shotgun (WGS) entry which is preliminary data.</text>
</comment>
<evidence type="ECO:0000256" key="6">
    <source>
        <dbReference type="ARBA" id="ARBA00022840"/>
    </source>
</evidence>
<feature type="domain" description="Protein kinase" evidence="10">
    <location>
        <begin position="50"/>
        <end position="426"/>
    </location>
</feature>
<keyword evidence="12" id="KW-1185">Reference proteome</keyword>
<evidence type="ECO:0000256" key="3">
    <source>
        <dbReference type="ARBA" id="ARBA00022679"/>
    </source>
</evidence>
<evidence type="ECO:0000256" key="4">
    <source>
        <dbReference type="ARBA" id="ARBA00022741"/>
    </source>
</evidence>
<dbReference type="PANTHER" id="PTHR47634:SF9">
    <property type="entry name" value="PROTEIN KINASE DOMAIN-CONTAINING PROTEIN-RELATED"/>
    <property type="match status" value="1"/>
</dbReference>
<keyword evidence="2" id="KW-0723">Serine/threonine-protein kinase</keyword>
<dbReference type="OrthoDB" id="5979581at2759"/>
<keyword evidence="4" id="KW-0547">Nucleotide-binding</keyword>
<reference evidence="11" key="1">
    <citation type="submission" date="2018-12" db="EMBL/GenBank/DDBJ databases">
        <authorList>
            <person name="Syme R.A."/>
            <person name="Farfan-Caceres L."/>
            <person name="Lichtenzveig J."/>
        </authorList>
    </citation>
    <scope>NUCLEOTIDE SEQUENCE</scope>
    <source>
        <strain evidence="11">Al4</strain>
    </source>
</reference>
<dbReference type="EC" id="2.7.11.1" evidence="1"/>
<evidence type="ECO:0000256" key="8">
    <source>
        <dbReference type="ARBA" id="ARBA00048679"/>
    </source>
</evidence>
<dbReference type="GO" id="GO:0005524">
    <property type="term" value="F:ATP binding"/>
    <property type="evidence" value="ECO:0007669"/>
    <property type="project" value="UniProtKB-KW"/>
</dbReference>
<evidence type="ECO:0000313" key="12">
    <source>
        <dbReference type="Proteomes" id="UP000651452"/>
    </source>
</evidence>
<dbReference type="GO" id="GO:0004674">
    <property type="term" value="F:protein serine/threonine kinase activity"/>
    <property type="evidence" value="ECO:0007669"/>
    <property type="project" value="UniProtKB-KW"/>
</dbReference>
<proteinExistence type="predicted"/>
<comment type="catalytic activity">
    <reaction evidence="8">
        <text>L-seryl-[protein] + ATP = O-phospho-L-seryl-[protein] + ADP + H(+)</text>
        <dbReference type="Rhea" id="RHEA:17989"/>
        <dbReference type="Rhea" id="RHEA-COMP:9863"/>
        <dbReference type="Rhea" id="RHEA-COMP:11604"/>
        <dbReference type="ChEBI" id="CHEBI:15378"/>
        <dbReference type="ChEBI" id="CHEBI:29999"/>
        <dbReference type="ChEBI" id="CHEBI:30616"/>
        <dbReference type="ChEBI" id="CHEBI:83421"/>
        <dbReference type="ChEBI" id="CHEBI:456216"/>
        <dbReference type="EC" id="2.7.11.1"/>
    </reaction>
</comment>
<dbReference type="InterPro" id="IPR000719">
    <property type="entry name" value="Prot_kinase_dom"/>
</dbReference>
<evidence type="ECO:0000256" key="5">
    <source>
        <dbReference type="ARBA" id="ARBA00022777"/>
    </source>
</evidence>